<dbReference type="InterPro" id="IPR050452">
    <property type="entry name" value="Metacaspase"/>
</dbReference>
<sequence>MHCLIFQPVKSCHVVVPTKRKVVGIAFFVRNRNQTPTIWALLIGVESYFQGKERPINYPRLKGCVRDVKAVEKYLRQVGVQNIKTLTASGDTDPIENWTELPVYENIERELHHITENARAADLVYIHYSGHGIRRNILGQEQGKNGDTITGTALALADVMIGGAYLTGYQLGAFVKKMVKYKGLRVTLVLDSCFSGQGLRSSKKYTLRTMAGQSDDSVLQSDLIADQTVASADIDSKLTKRKVHLKQSWLSNPSGCTVLTACQFDEAAGEDDFPGTDGAHGVLTYWMLKALTENPSIRRPTHAKIKAYVQSKISGMRPRLQQSPVLHGDGDHVFLGNEVVVERPACHVLGRYEDSIDLDVGKLHGVSVGAIYDVYPDTQNIETGTMPQLQAYVIDVSEDSAFRSTAALFAEDPKSLETFAGRGSRAVLRTWALSSDIYVSISPSEHIDEIHLEQFRTAIERTPGLYFHTDDLTDEPFFAVAVNNSKEFQISSMGKLIPRIPRLSVQNSRWVEKLAYILCHVARFQDLYNIPSGNIHRSLPPDWFSYAARAMGLEPIIELEGRYRVKGGTKLIISLKLNDTCPLEYVYVSFYGFSSDRGIQKVHPGPGQTATKLPRNRLERFGIIVDALKDGQDNLEETEDTIRAFICTREVSWEELTLPDLPMDELSVPSGSMNGVTVVLQENHNVEIAQKISAGGDSTRKAKSLPLDERERLSILDLVIRTTH</sequence>
<gene>
    <name evidence="3" type="ORF">TWF703_001825</name>
</gene>
<dbReference type="GO" id="GO:0004197">
    <property type="term" value="F:cysteine-type endopeptidase activity"/>
    <property type="evidence" value="ECO:0007669"/>
    <property type="project" value="InterPro"/>
</dbReference>
<feature type="domain" description="Peptidase C14 caspase" evidence="2">
    <location>
        <begin position="39"/>
        <end position="314"/>
    </location>
</feature>
<evidence type="ECO:0000313" key="3">
    <source>
        <dbReference type="EMBL" id="KAF3121706.1"/>
    </source>
</evidence>
<evidence type="ECO:0000256" key="1">
    <source>
        <dbReference type="ARBA" id="ARBA00009005"/>
    </source>
</evidence>
<comment type="caution">
    <text evidence="3">The sequence shown here is derived from an EMBL/GenBank/DDBJ whole genome shotgun (WGS) entry which is preliminary data.</text>
</comment>
<dbReference type="PANTHER" id="PTHR48104">
    <property type="entry name" value="METACASPASE-4"/>
    <property type="match status" value="1"/>
</dbReference>
<organism evidence="3 4">
    <name type="scientific">Orbilia oligospora</name>
    <name type="common">Nematode-trapping fungus</name>
    <name type="synonym">Arthrobotrys oligospora</name>
    <dbReference type="NCBI Taxonomy" id="2813651"/>
    <lineage>
        <taxon>Eukaryota</taxon>
        <taxon>Fungi</taxon>
        <taxon>Dikarya</taxon>
        <taxon>Ascomycota</taxon>
        <taxon>Pezizomycotina</taxon>
        <taxon>Orbiliomycetes</taxon>
        <taxon>Orbiliales</taxon>
        <taxon>Orbiliaceae</taxon>
        <taxon>Orbilia</taxon>
    </lineage>
</organism>
<protein>
    <recommendedName>
        <fullName evidence="2">Peptidase C14 caspase domain-containing protein</fullName>
    </recommendedName>
</protein>
<dbReference type="InterPro" id="IPR011600">
    <property type="entry name" value="Pept_C14_caspase"/>
</dbReference>
<comment type="similarity">
    <text evidence="1">Belongs to the peptidase C14B family.</text>
</comment>
<dbReference type="Pfam" id="PF00656">
    <property type="entry name" value="Peptidase_C14"/>
    <property type="match status" value="1"/>
</dbReference>
<dbReference type="GO" id="GO:0005737">
    <property type="term" value="C:cytoplasm"/>
    <property type="evidence" value="ECO:0007669"/>
    <property type="project" value="TreeGrafter"/>
</dbReference>
<dbReference type="AlphaFoldDB" id="A0A7C8JGA9"/>
<dbReference type="GO" id="GO:0006508">
    <property type="term" value="P:proteolysis"/>
    <property type="evidence" value="ECO:0007669"/>
    <property type="project" value="InterPro"/>
</dbReference>
<reference evidence="3 4" key="1">
    <citation type="submission" date="2019-06" db="EMBL/GenBank/DDBJ databases">
        <authorList>
            <person name="Palmer J.M."/>
        </authorList>
    </citation>
    <scope>NUCLEOTIDE SEQUENCE [LARGE SCALE GENOMIC DNA]</scope>
    <source>
        <strain evidence="3 4">TWF703</strain>
    </source>
</reference>
<dbReference type="Gene3D" id="3.40.50.1460">
    <property type="match status" value="1"/>
</dbReference>
<name>A0A7C8JGA9_ORBOL</name>
<dbReference type="Proteomes" id="UP000480548">
    <property type="component" value="Unassembled WGS sequence"/>
</dbReference>
<evidence type="ECO:0000313" key="4">
    <source>
        <dbReference type="Proteomes" id="UP000480548"/>
    </source>
</evidence>
<evidence type="ECO:0000259" key="2">
    <source>
        <dbReference type="Pfam" id="PF00656"/>
    </source>
</evidence>
<dbReference type="EMBL" id="WIQZ01000130">
    <property type="protein sequence ID" value="KAF3121706.1"/>
    <property type="molecule type" value="Genomic_DNA"/>
</dbReference>
<dbReference type="PANTHER" id="PTHR48104:SF30">
    <property type="entry name" value="METACASPASE-1"/>
    <property type="match status" value="1"/>
</dbReference>
<accession>A0A7C8JGA9</accession>
<proteinExistence type="inferred from homology"/>